<evidence type="ECO:0000313" key="3">
    <source>
        <dbReference type="EMBL" id="CAG8910000.1"/>
    </source>
</evidence>
<evidence type="ECO:0000256" key="2">
    <source>
        <dbReference type="SAM" id="MobiDB-lite"/>
    </source>
</evidence>
<dbReference type="OrthoDB" id="4633200at2759"/>
<evidence type="ECO:0000313" key="4">
    <source>
        <dbReference type="Proteomes" id="UP001154252"/>
    </source>
</evidence>
<feature type="region of interest" description="Disordered" evidence="2">
    <location>
        <begin position="295"/>
        <end position="319"/>
    </location>
</feature>
<sequence>MRDAEDQSQREDHPKHQNHPEHDQPERENQNQPKHEDHPERDTVNERIDFEWTPELVKIGTSRGAIHPSIGPIEYNGQPSYKYWPGMTLPDPANTRECLKWAGLSDQKIVEVEQKFNDVYPDYQGPACGYEEKHYRTGYNKIVFPKVEKMLEIFIQGMHDDHDEFEYNHKFAIFCGLHKDDPRAIDDPRLFEEKWFGLGPADIMGDTLIPFWIDVEEFIATKLVYEGKAWDDCYGRCLVREGESLDQAKARMNDQERERLKEQAAKQFEAEWERKRQEWDRKCAEDEAIWAEEDRQEAEMLQQQNIDKTVQQKDKEGTQ</sequence>
<comment type="caution">
    <text evidence="3">The sequence shown here is derived from an EMBL/GenBank/DDBJ whole genome shotgun (WGS) entry which is preliminary data.</text>
</comment>
<organism evidence="3 4">
    <name type="scientific">Penicillium egyptiacum</name>
    <dbReference type="NCBI Taxonomy" id="1303716"/>
    <lineage>
        <taxon>Eukaryota</taxon>
        <taxon>Fungi</taxon>
        <taxon>Dikarya</taxon>
        <taxon>Ascomycota</taxon>
        <taxon>Pezizomycotina</taxon>
        <taxon>Eurotiomycetes</taxon>
        <taxon>Eurotiomycetidae</taxon>
        <taxon>Eurotiales</taxon>
        <taxon>Aspergillaceae</taxon>
        <taxon>Penicillium</taxon>
    </lineage>
</organism>
<accession>A0A9W4KRJ8</accession>
<evidence type="ECO:0000256" key="1">
    <source>
        <dbReference type="SAM" id="Coils"/>
    </source>
</evidence>
<dbReference type="Proteomes" id="UP001154252">
    <property type="component" value="Unassembled WGS sequence"/>
</dbReference>
<feature type="coiled-coil region" evidence="1">
    <location>
        <begin position="238"/>
        <end position="265"/>
    </location>
</feature>
<dbReference type="EMBL" id="CAJVRC010000905">
    <property type="protein sequence ID" value="CAG8910000.1"/>
    <property type="molecule type" value="Genomic_DNA"/>
</dbReference>
<keyword evidence="4" id="KW-1185">Reference proteome</keyword>
<reference evidence="3" key="1">
    <citation type="submission" date="2021-07" db="EMBL/GenBank/DDBJ databases">
        <authorList>
            <person name="Branca A.L. A."/>
        </authorList>
    </citation>
    <scope>NUCLEOTIDE SEQUENCE</scope>
</reference>
<proteinExistence type="predicted"/>
<dbReference type="AlphaFoldDB" id="A0A9W4KRJ8"/>
<feature type="region of interest" description="Disordered" evidence="2">
    <location>
        <begin position="1"/>
        <end position="48"/>
    </location>
</feature>
<feature type="compositionally biased region" description="Basic and acidic residues" evidence="2">
    <location>
        <begin position="310"/>
        <end position="319"/>
    </location>
</feature>
<keyword evidence="1" id="KW-0175">Coiled coil</keyword>
<name>A0A9W4KRJ8_9EURO</name>
<protein>
    <submittedName>
        <fullName evidence="3">Uncharacterized protein</fullName>
    </submittedName>
</protein>
<gene>
    <name evidence="3" type="ORF">PEGY_LOCUS10800</name>
</gene>